<dbReference type="InterPro" id="IPR011991">
    <property type="entry name" value="ArsR-like_HTH"/>
</dbReference>
<dbReference type="NCBIfam" id="NF033788">
    <property type="entry name" value="HTH_metalloreg"/>
    <property type="match status" value="1"/>
</dbReference>
<dbReference type="PANTHER" id="PTHR43132:SF2">
    <property type="entry name" value="ARSENICAL RESISTANCE OPERON REPRESSOR ARSR-RELATED"/>
    <property type="match status" value="1"/>
</dbReference>
<keyword evidence="1" id="KW-0805">Transcription regulation</keyword>
<feature type="region of interest" description="Disordered" evidence="4">
    <location>
        <begin position="1"/>
        <end position="33"/>
    </location>
</feature>
<evidence type="ECO:0000313" key="7">
    <source>
        <dbReference type="Proteomes" id="UP000249922"/>
    </source>
</evidence>
<reference evidence="6 7" key="1">
    <citation type="submission" date="2018-06" db="EMBL/GenBank/DDBJ databases">
        <title>Complete genome sequence of Paracoccus mutanolyticus strain RSP-02 isolated from cellulosic waste.</title>
        <authorList>
            <person name="Amrutha R.N."/>
            <person name="Shrivastav A."/>
            <person name="Buddana S.K."/>
            <person name="Deshpande U."/>
            <person name="Prakasham R.S."/>
        </authorList>
    </citation>
    <scope>NUCLEOTIDE SEQUENCE [LARGE SCALE GENOMIC DNA]</scope>
    <source>
        <strain evidence="6 7">RSP-02</strain>
    </source>
</reference>
<protein>
    <submittedName>
        <fullName evidence="6">Transcriptional regulator</fullName>
    </submittedName>
</protein>
<evidence type="ECO:0000256" key="4">
    <source>
        <dbReference type="SAM" id="MobiDB-lite"/>
    </source>
</evidence>
<dbReference type="Gene3D" id="1.10.10.10">
    <property type="entry name" value="Winged helix-like DNA-binding domain superfamily/Winged helix DNA-binding domain"/>
    <property type="match status" value="1"/>
</dbReference>
<proteinExistence type="predicted"/>
<keyword evidence="7" id="KW-1185">Reference proteome</keyword>
<gene>
    <name evidence="6" type="ORF">DPM13_04205</name>
</gene>
<dbReference type="PROSITE" id="PS50987">
    <property type="entry name" value="HTH_ARSR_2"/>
    <property type="match status" value="1"/>
</dbReference>
<evidence type="ECO:0000313" key="6">
    <source>
        <dbReference type="EMBL" id="AWX92665.1"/>
    </source>
</evidence>
<sequence>MVKADHEPATGSSFRPRRHGGQRFGRASGLHQGAGHPQRLLVLCCLAQGERHVGALVQATGIGQTSMSQHLARLRAEGIVAVRRDHRTLYYRIAHPAVAEIMQVLYRHFCEGKSE</sequence>
<organism evidence="6 7">
    <name type="scientific">Paracoccus mutanolyticus</name>
    <dbReference type="NCBI Taxonomy" id="1499308"/>
    <lineage>
        <taxon>Bacteria</taxon>
        <taxon>Pseudomonadati</taxon>
        <taxon>Pseudomonadota</taxon>
        <taxon>Alphaproteobacteria</taxon>
        <taxon>Rhodobacterales</taxon>
        <taxon>Paracoccaceae</taxon>
        <taxon>Paracoccus</taxon>
    </lineage>
</organism>
<name>A0ABN5M7B3_9RHOB</name>
<dbReference type="InterPro" id="IPR001845">
    <property type="entry name" value="HTH_ArsR_DNA-bd_dom"/>
</dbReference>
<evidence type="ECO:0000256" key="3">
    <source>
        <dbReference type="ARBA" id="ARBA00023163"/>
    </source>
</evidence>
<dbReference type="InterPro" id="IPR036390">
    <property type="entry name" value="WH_DNA-bd_sf"/>
</dbReference>
<dbReference type="InterPro" id="IPR051011">
    <property type="entry name" value="Metal_resp_trans_reg"/>
</dbReference>
<keyword evidence="3" id="KW-0804">Transcription</keyword>
<evidence type="ECO:0000259" key="5">
    <source>
        <dbReference type="PROSITE" id="PS50987"/>
    </source>
</evidence>
<dbReference type="InterPro" id="IPR036388">
    <property type="entry name" value="WH-like_DNA-bd_sf"/>
</dbReference>
<accession>A0ABN5M7B3</accession>
<dbReference type="Proteomes" id="UP000249922">
    <property type="component" value="Chromosome"/>
</dbReference>
<dbReference type="PRINTS" id="PR00778">
    <property type="entry name" value="HTHARSR"/>
</dbReference>
<evidence type="ECO:0000256" key="1">
    <source>
        <dbReference type="ARBA" id="ARBA00023015"/>
    </source>
</evidence>
<keyword evidence="2" id="KW-0238">DNA-binding</keyword>
<dbReference type="PANTHER" id="PTHR43132">
    <property type="entry name" value="ARSENICAL RESISTANCE OPERON REPRESSOR ARSR-RELATED"/>
    <property type="match status" value="1"/>
</dbReference>
<dbReference type="CDD" id="cd00090">
    <property type="entry name" value="HTH_ARSR"/>
    <property type="match status" value="1"/>
</dbReference>
<feature type="domain" description="HTH arsR-type" evidence="5">
    <location>
        <begin position="19"/>
        <end position="113"/>
    </location>
</feature>
<evidence type="ECO:0000256" key="2">
    <source>
        <dbReference type="ARBA" id="ARBA00023125"/>
    </source>
</evidence>
<dbReference type="EMBL" id="CP030239">
    <property type="protein sequence ID" value="AWX92665.1"/>
    <property type="molecule type" value="Genomic_DNA"/>
</dbReference>
<dbReference type="SMART" id="SM00418">
    <property type="entry name" value="HTH_ARSR"/>
    <property type="match status" value="1"/>
</dbReference>
<dbReference type="Pfam" id="PF01022">
    <property type="entry name" value="HTH_5"/>
    <property type="match status" value="1"/>
</dbReference>
<dbReference type="SUPFAM" id="SSF46785">
    <property type="entry name" value="Winged helix' DNA-binding domain"/>
    <property type="match status" value="1"/>
</dbReference>